<evidence type="ECO:0000313" key="7">
    <source>
        <dbReference type="EMBL" id="ARN81124.1"/>
    </source>
</evidence>
<keyword evidence="2 5" id="KW-0732">Signal</keyword>
<keyword evidence="3 4" id="KW-0472">Membrane</keyword>
<keyword evidence="8" id="KW-1185">Reference proteome</keyword>
<evidence type="ECO:0000259" key="6">
    <source>
        <dbReference type="PROSITE" id="PS51123"/>
    </source>
</evidence>
<dbReference type="CDD" id="cd07185">
    <property type="entry name" value="OmpA_C-like"/>
    <property type="match status" value="1"/>
</dbReference>
<dbReference type="AlphaFoldDB" id="A0A1W6MU45"/>
<dbReference type="InterPro" id="IPR006664">
    <property type="entry name" value="OMP_bac"/>
</dbReference>
<evidence type="ECO:0000256" key="2">
    <source>
        <dbReference type="ARBA" id="ARBA00022729"/>
    </source>
</evidence>
<dbReference type="InterPro" id="IPR050811">
    <property type="entry name" value="Phosphate_ABC_transporter"/>
</dbReference>
<dbReference type="Gene3D" id="3.30.1330.60">
    <property type="entry name" value="OmpA-like domain"/>
    <property type="match status" value="1"/>
</dbReference>
<evidence type="ECO:0000256" key="3">
    <source>
        <dbReference type="ARBA" id="ARBA00023136"/>
    </source>
</evidence>
<dbReference type="InterPro" id="IPR024370">
    <property type="entry name" value="PBP_domain"/>
</dbReference>
<comment type="subcellular location">
    <subcellularLocation>
        <location evidence="1">Membrane</location>
    </subcellularLocation>
</comment>
<dbReference type="RefSeq" id="WP_085771211.1">
    <property type="nucleotide sequence ID" value="NZ_AP027149.1"/>
</dbReference>
<dbReference type="Proteomes" id="UP000193978">
    <property type="component" value="Chromosome"/>
</dbReference>
<dbReference type="Pfam" id="PF12849">
    <property type="entry name" value="PBP_like_2"/>
    <property type="match status" value="1"/>
</dbReference>
<organism evidence="7 8">
    <name type="scientific">Methylocystis bryophila</name>
    <dbReference type="NCBI Taxonomy" id="655015"/>
    <lineage>
        <taxon>Bacteria</taxon>
        <taxon>Pseudomonadati</taxon>
        <taxon>Pseudomonadota</taxon>
        <taxon>Alphaproteobacteria</taxon>
        <taxon>Hyphomicrobiales</taxon>
        <taxon>Methylocystaceae</taxon>
        <taxon>Methylocystis</taxon>
    </lineage>
</organism>
<dbReference type="CDD" id="cd13653">
    <property type="entry name" value="PBP2_phosphate_like_1"/>
    <property type="match status" value="1"/>
</dbReference>
<dbReference type="Pfam" id="PF00691">
    <property type="entry name" value="OmpA"/>
    <property type="match status" value="1"/>
</dbReference>
<dbReference type="GO" id="GO:0016020">
    <property type="term" value="C:membrane"/>
    <property type="evidence" value="ECO:0007669"/>
    <property type="project" value="UniProtKB-SubCell"/>
</dbReference>
<evidence type="ECO:0000256" key="4">
    <source>
        <dbReference type="PROSITE-ProRule" id="PRU00473"/>
    </source>
</evidence>
<name>A0A1W6MU45_9HYPH</name>
<dbReference type="Gene3D" id="3.40.190.10">
    <property type="entry name" value="Periplasmic binding protein-like II"/>
    <property type="match status" value="2"/>
</dbReference>
<feature type="chain" id="PRO_5013207312" description="OmpA-like domain-containing protein" evidence="5">
    <location>
        <begin position="28"/>
        <end position="540"/>
    </location>
</feature>
<dbReference type="InterPro" id="IPR036737">
    <property type="entry name" value="OmpA-like_sf"/>
</dbReference>
<dbReference type="OrthoDB" id="9801510at2"/>
<dbReference type="InterPro" id="IPR006665">
    <property type="entry name" value="OmpA-like"/>
</dbReference>
<dbReference type="SUPFAM" id="SSF53850">
    <property type="entry name" value="Periplasmic binding protein-like II"/>
    <property type="match status" value="1"/>
</dbReference>
<evidence type="ECO:0000256" key="5">
    <source>
        <dbReference type="SAM" id="SignalP"/>
    </source>
</evidence>
<evidence type="ECO:0000313" key="8">
    <source>
        <dbReference type="Proteomes" id="UP000193978"/>
    </source>
</evidence>
<feature type="domain" description="OmpA-like" evidence="6">
    <location>
        <begin position="416"/>
        <end position="540"/>
    </location>
</feature>
<evidence type="ECO:0000256" key="1">
    <source>
        <dbReference type="ARBA" id="ARBA00004370"/>
    </source>
</evidence>
<protein>
    <recommendedName>
        <fullName evidence="6">OmpA-like domain-containing protein</fullName>
    </recommendedName>
</protein>
<dbReference type="STRING" id="655015.B1812_08570"/>
<reference evidence="7 8" key="1">
    <citation type="submission" date="2017-02" db="EMBL/GenBank/DDBJ databases">
        <authorList>
            <person name="Peterson S.W."/>
        </authorList>
    </citation>
    <scope>NUCLEOTIDE SEQUENCE [LARGE SCALE GENOMIC DNA]</scope>
    <source>
        <strain evidence="7 8">S285</strain>
    </source>
</reference>
<dbReference type="PANTHER" id="PTHR30570">
    <property type="entry name" value="PERIPLASMIC PHOSPHATE BINDING COMPONENT OF PHOSPHATE ABC TRANSPORTER"/>
    <property type="match status" value="1"/>
</dbReference>
<dbReference type="PANTHER" id="PTHR30570:SF1">
    <property type="entry name" value="PHOSPHATE-BINDING PROTEIN PSTS"/>
    <property type="match status" value="1"/>
</dbReference>
<dbReference type="SUPFAM" id="SSF103088">
    <property type="entry name" value="OmpA-like"/>
    <property type="match status" value="1"/>
</dbReference>
<dbReference type="EMBL" id="CP019948">
    <property type="protein sequence ID" value="ARN81124.1"/>
    <property type="molecule type" value="Genomic_DNA"/>
</dbReference>
<dbReference type="KEGG" id="mbry:B1812_08570"/>
<gene>
    <name evidence="7" type="ORF">B1812_08570</name>
</gene>
<accession>A0A1W6MU45</accession>
<dbReference type="PRINTS" id="PR01021">
    <property type="entry name" value="OMPADOMAIN"/>
</dbReference>
<dbReference type="PROSITE" id="PS51123">
    <property type="entry name" value="OMPA_2"/>
    <property type="match status" value="1"/>
</dbReference>
<proteinExistence type="predicted"/>
<sequence length="540" mass="58159">MFHFLRSLRAFPLIAGVFLLASTTASAEAPKTVFCLTDGSKVGAERFEQREGAFFLYVPGATQPLRYENSSVCSVNVESCNCGGSRKNSARFGVQGSNTIGERLMPMLIDAYARHTTGAEPATRIVKPEESEITIRSGADTKAVVDFKAHGSGTAVDGLVSDQALIGMMSRKVKDEEQNKLKQRFSDMDPTAAENEHVLALDGLAVIVNPENSVNALTLAQIAQIFSGAVTNWSAVGGPDRPITLYRRDDKSGTFDTFKALVLEPNHATMSTSAQKFESSELLSDAVAKDPGGIGFVALPYVTSSNVALKISSDCGLISAPSRFSIKSEEYPLARRLYLYTHGAPSEPTARDLLNFTMSDEAQGVISDAGFINLAVELQDPADQRAFAAAVANNPRAGVGEGKELPSAPLHFFKDAMERMRRASMEFRFKSGSSELDTRAVRDVDRLARYLRASNTNPGNVYLIGFADSVGNWAGNAALGQQRAQSVANKLRDAGFVLPRNNVKSLSYLAPVACNPAAATDVKDPALAKNRRVEVWIVSK</sequence>
<feature type="signal peptide" evidence="5">
    <location>
        <begin position="1"/>
        <end position="27"/>
    </location>
</feature>